<dbReference type="VEuPathDB" id="FungiDB:H257_17924"/>
<name>W4FF11_APHAT</name>
<dbReference type="EMBL" id="KI913240">
    <property type="protein sequence ID" value="ETV65323.1"/>
    <property type="molecule type" value="Genomic_DNA"/>
</dbReference>
<protein>
    <submittedName>
        <fullName evidence="1">Uncharacterized protein</fullName>
    </submittedName>
</protein>
<sequence length="223" mass="25551">MRQRGIRLWLPIPSVLDNLGTIHGLNRMFGGVGKVDQRQELARQHGRLEKPNALEQSVLAAIFCECFMFTCVFDQRLGASGLGEQRRHGGDFRVQRLLNFVGRTRPVQRKEPRELGFDMRAQAAHEIPANVAQFPPCGYVRCEHGQNLDGREDVERRGVVADGNEDGLGQILIQHSQREWRGDALHRYRAERAERRPRQGQPCVQWGRQRAISHQEAFDTRLV</sequence>
<dbReference type="GeneID" id="20819920"/>
<organism evidence="1">
    <name type="scientific">Aphanomyces astaci</name>
    <name type="common">Crayfish plague agent</name>
    <dbReference type="NCBI Taxonomy" id="112090"/>
    <lineage>
        <taxon>Eukaryota</taxon>
        <taxon>Sar</taxon>
        <taxon>Stramenopiles</taxon>
        <taxon>Oomycota</taxon>
        <taxon>Saprolegniomycetes</taxon>
        <taxon>Saprolegniales</taxon>
        <taxon>Verrucalvaceae</taxon>
        <taxon>Aphanomyces</taxon>
    </lineage>
</organism>
<dbReference type="RefSeq" id="XP_009845189.1">
    <property type="nucleotide sequence ID" value="XM_009846887.1"/>
</dbReference>
<gene>
    <name evidence="1" type="ORF">H257_17924</name>
</gene>
<evidence type="ECO:0000313" key="1">
    <source>
        <dbReference type="EMBL" id="ETV65323.1"/>
    </source>
</evidence>
<accession>W4FF11</accession>
<proteinExistence type="predicted"/>
<dbReference type="AlphaFoldDB" id="W4FF11"/>
<reference evidence="1" key="1">
    <citation type="submission" date="2013-12" db="EMBL/GenBank/DDBJ databases">
        <title>The Genome Sequence of Aphanomyces astaci APO3.</title>
        <authorList>
            <consortium name="The Broad Institute Genomics Platform"/>
            <person name="Russ C."/>
            <person name="Tyler B."/>
            <person name="van West P."/>
            <person name="Dieguez-Uribeondo J."/>
            <person name="Young S.K."/>
            <person name="Zeng Q."/>
            <person name="Gargeya S."/>
            <person name="Fitzgerald M."/>
            <person name="Abouelleil A."/>
            <person name="Alvarado L."/>
            <person name="Chapman S.B."/>
            <person name="Gainer-Dewar J."/>
            <person name="Goldberg J."/>
            <person name="Griggs A."/>
            <person name="Gujja S."/>
            <person name="Hansen M."/>
            <person name="Howarth C."/>
            <person name="Imamovic A."/>
            <person name="Ireland A."/>
            <person name="Larimer J."/>
            <person name="McCowan C."/>
            <person name="Murphy C."/>
            <person name="Pearson M."/>
            <person name="Poon T.W."/>
            <person name="Priest M."/>
            <person name="Roberts A."/>
            <person name="Saif S."/>
            <person name="Shea T."/>
            <person name="Sykes S."/>
            <person name="Wortman J."/>
            <person name="Nusbaum C."/>
            <person name="Birren B."/>
        </authorList>
    </citation>
    <scope>NUCLEOTIDE SEQUENCE [LARGE SCALE GENOMIC DNA]</scope>
    <source>
        <strain evidence="1">APO3</strain>
    </source>
</reference>